<dbReference type="Pfam" id="PF00561">
    <property type="entry name" value="Abhydrolase_1"/>
    <property type="match status" value="1"/>
</dbReference>
<gene>
    <name evidence="3 5" type="primary">menH</name>
    <name evidence="5" type="ORF">GCM10007140_29670</name>
</gene>
<evidence type="ECO:0000313" key="6">
    <source>
        <dbReference type="Proteomes" id="UP000605259"/>
    </source>
</evidence>
<evidence type="ECO:0000313" key="5">
    <source>
        <dbReference type="EMBL" id="GGE78094.1"/>
    </source>
</evidence>
<evidence type="ECO:0000259" key="4">
    <source>
        <dbReference type="Pfam" id="PF00561"/>
    </source>
</evidence>
<dbReference type="EMBL" id="BMFK01000002">
    <property type="protein sequence ID" value="GGE78094.1"/>
    <property type="molecule type" value="Genomic_DNA"/>
</dbReference>
<dbReference type="GO" id="GO:0070205">
    <property type="term" value="F:2-succinyl-6-hydroxy-2,4-cyclohexadiene-1-carboxylate synthase activity"/>
    <property type="evidence" value="ECO:0007669"/>
    <property type="project" value="UniProtKB-UniRule"/>
</dbReference>
<comment type="similarity">
    <text evidence="3">Belongs to the AB hydrolase superfamily. MenH family.</text>
</comment>
<dbReference type="GO" id="GO:0009234">
    <property type="term" value="P:menaquinone biosynthetic process"/>
    <property type="evidence" value="ECO:0007669"/>
    <property type="project" value="UniProtKB-UniRule"/>
</dbReference>
<keyword evidence="1 3" id="KW-0474">Menaquinone biosynthesis</keyword>
<comment type="subunit">
    <text evidence="3">Monomer.</text>
</comment>
<dbReference type="RefSeq" id="WP_188389244.1">
    <property type="nucleotide sequence ID" value="NZ_BMFK01000002.1"/>
</dbReference>
<dbReference type="InterPro" id="IPR000073">
    <property type="entry name" value="AB_hydrolase_1"/>
</dbReference>
<organism evidence="5 6">
    <name type="scientific">Priestia taiwanensis</name>
    <dbReference type="NCBI Taxonomy" id="1347902"/>
    <lineage>
        <taxon>Bacteria</taxon>
        <taxon>Bacillati</taxon>
        <taxon>Bacillota</taxon>
        <taxon>Bacilli</taxon>
        <taxon>Bacillales</taxon>
        <taxon>Bacillaceae</taxon>
        <taxon>Priestia</taxon>
    </lineage>
</organism>
<evidence type="ECO:0000256" key="1">
    <source>
        <dbReference type="ARBA" id="ARBA00022428"/>
    </source>
</evidence>
<dbReference type="PANTHER" id="PTHR42916:SF1">
    <property type="entry name" value="PROTEIN PHYLLO, CHLOROPLASTIC"/>
    <property type="match status" value="1"/>
</dbReference>
<comment type="catalytic activity">
    <reaction evidence="3">
        <text>5-enolpyruvoyl-6-hydroxy-2-succinyl-cyclohex-3-ene-1-carboxylate = (1R,6R)-6-hydroxy-2-succinyl-cyclohexa-2,4-diene-1-carboxylate + pyruvate</text>
        <dbReference type="Rhea" id="RHEA:25597"/>
        <dbReference type="ChEBI" id="CHEBI:15361"/>
        <dbReference type="ChEBI" id="CHEBI:58689"/>
        <dbReference type="ChEBI" id="CHEBI:58818"/>
        <dbReference type="EC" id="4.2.99.20"/>
    </reaction>
</comment>
<dbReference type="Gene3D" id="3.40.50.1820">
    <property type="entry name" value="alpha/beta hydrolase"/>
    <property type="match status" value="1"/>
</dbReference>
<keyword evidence="6" id="KW-1185">Reference proteome</keyword>
<comment type="function">
    <text evidence="3">Catalyzes a proton abstraction reaction that results in 2,5-elimination of pyruvate from 2-succinyl-5-enolpyruvyl-6-hydroxy-3-cyclohexene-1-carboxylate (SEPHCHC) and the formation of 2-succinyl-6-hydroxy-2,4-cyclohexadiene-1-carboxylate (SHCHC).</text>
</comment>
<sequence>MNVQLNGVDYSYDIVGSGEALLVLHGFTGSKQTWHPFINNWSKQYKVITVDLLGHGETESPSDVTRYDIEYVAKDMIALLDALQITKAHVLGYSMGGRVALTMACLYGSRVQSLIVESTTAGLRTEEERVIRREQDATLAMNIDLFGVEAFIDEWEQIPLFESHKHLPDEKKEALREERLNQCATGLANSLLGMGTGSQPSWWEILHTVELPVTILCGEWDSKFCYLAKELEECLPYAKKIKVLQAGHAIHVEQPEKFDTIVMDCLQQK</sequence>
<dbReference type="Proteomes" id="UP000605259">
    <property type="component" value="Unassembled WGS sequence"/>
</dbReference>
<evidence type="ECO:0000256" key="3">
    <source>
        <dbReference type="HAMAP-Rule" id="MF_01660"/>
    </source>
</evidence>
<comment type="caution">
    <text evidence="5">The sequence shown here is derived from an EMBL/GenBank/DDBJ whole genome shotgun (WGS) entry which is preliminary data.</text>
</comment>
<reference evidence="5" key="2">
    <citation type="submission" date="2020-09" db="EMBL/GenBank/DDBJ databases">
        <authorList>
            <person name="Sun Q."/>
            <person name="Zhou Y."/>
        </authorList>
    </citation>
    <scope>NUCLEOTIDE SEQUENCE</scope>
    <source>
        <strain evidence="5">CGMCC 1.12698</strain>
    </source>
</reference>
<keyword evidence="2 3" id="KW-0456">Lyase</keyword>
<name>A0A917ERN1_9BACI</name>
<proteinExistence type="inferred from homology"/>
<dbReference type="PANTHER" id="PTHR42916">
    <property type="entry name" value="2-SUCCINYL-5-ENOLPYRUVYL-6-HYDROXY-3-CYCLOHEXENE-1-CARBOXYLATE SYNTHASE"/>
    <property type="match status" value="1"/>
</dbReference>
<accession>A0A917ERN1</accession>
<dbReference type="HAMAP" id="MF_01660">
    <property type="entry name" value="MenH"/>
    <property type="match status" value="1"/>
</dbReference>
<dbReference type="PRINTS" id="PR00111">
    <property type="entry name" value="ABHYDROLASE"/>
</dbReference>
<dbReference type="InterPro" id="IPR022485">
    <property type="entry name" value="SHCHC_synthase_MenH"/>
</dbReference>
<comment type="pathway">
    <text evidence="3">Quinol/quinone metabolism; menaquinone biosynthesis.</text>
</comment>
<dbReference type="SUPFAM" id="SSF53474">
    <property type="entry name" value="alpha/beta-Hydrolases"/>
    <property type="match status" value="1"/>
</dbReference>
<dbReference type="InterPro" id="IPR029058">
    <property type="entry name" value="AB_hydrolase_fold"/>
</dbReference>
<reference evidence="5" key="1">
    <citation type="journal article" date="2014" name="Int. J. Syst. Evol. Microbiol.">
        <title>Complete genome sequence of Corynebacterium casei LMG S-19264T (=DSM 44701T), isolated from a smear-ripened cheese.</title>
        <authorList>
            <consortium name="US DOE Joint Genome Institute (JGI-PGF)"/>
            <person name="Walter F."/>
            <person name="Albersmeier A."/>
            <person name="Kalinowski J."/>
            <person name="Ruckert C."/>
        </authorList>
    </citation>
    <scope>NUCLEOTIDE SEQUENCE</scope>
    <source>
        <strain evidence="5">CGMCC 1.12698</strain>
    </source>
</reference>
<feature type="domain" description="AB hydrolase-1" evidence="4">
    <location>
        <begin position="20"/>
        <end position="254"/>
    </location>
</feature>
<comment type="pathway">
    <text evidence="3">Quinol/quinone metabolism; 1,4-dihydroxy-2-naphthoate biosynthesis; 1,4-dihydroxy-2-naphthoate from chorismate: step 3/7.</text>
</comment>
<dbReference type="NCBIfam" id="TIGR03695">
    <property type="entry name" value="menH_SHCHC"/>
    <property type="match status" value="1"/>
</dbReference>
<evidence type="ECO:0000256" key="2">
    <source>
        <dbReference type="ARBA" id="ARBA00023239"/>
    </source>
</evidence>
<dbReference type="AlphaFoldDB" id="A0A917ERN1"/>
<dbReference type="EC" id="4.2.99.20" evidence="3"/>
<protein>
    <recommendedName>
        <fullName evidence="3">Putative 2-succinyl-6-hydroxy-2,4-cyclohexadiene-1-carboxylate synthase</fullName>
        <shortName evidence="3">SHCHC synthase</shortName>
        <ecNumber evidence="3">4.2.99.20</ecNumber>
    </recommendedName>
</protein>